<evidence type="ECO:0000313" key="2">
    <source>
        <dbReference type="EMBL" id="KZO96312.1"/>
    </source>
</evidence>
<accession>A0A167M414</accession>
<protein>
    <recommendedName>
        <fullName evidence="4">ICE2-domain-containing protein</fullName>
    </recommendedName>
</protein>
<feature type="transmembrane region" description="Helical" evidence="1">
    <location>
        <begin position="254"/>
        <end position="276"/>
    </location>
</feature>
<feature type="transmembrane region" description="Helical" evidence="1">
    <location>
        <begin position="338"/>
        <end position="358"/>
    </location>
</feature>
<dbReference type="OrthoDB" id="5577218at2759"/>
<sequence>MSALFILYRAATLVARLGNFSQILLFLPLTLSTLGQPAFLTLSLLLTVQSFIHCSLQLIPALQPWLVFFQLPVHPVLLLVSFNLATPADGHINAWVDLVSWLWGTSLRYSSIMFVVCEGIASLVLVQSWGQDAMTLADRGDVVQFGLLVVAAAAYVASATWIYICFSITASSPVSAVLLGVAITCLIFLTLIGFIMRRTNVIESAGVALYLSYNLWLCGAGEGPEGPGRSWGWKEGNLQWTEGYPPLLPHMLPYLNTLLTLLTSTIPKTLLFSLVFRLSVLHRASKVMMNITAGPWEDDDSTEMRPSRRLAYALMIYRQTIFVIVYSHLLLLDHSSQVWWRWINIFFTLALWAIELNLTNAEDQVLGKEWKVE</sequence>
<keyword evidence="1" id="KW-1133">Transmembrane helix</keyword>
<dbReference type="GO" id="GO:0097038">
    <property type="term" value="C:perinuclear endoplasmic reticulum"/>
    <property type="evidence" value="ECO:0007669"/>
    <property type="project" value="TreeGrafter"/>
</dbReference>
<feature type="transmembrane region" description="Helical" evidence="1">
    <location>
        <begin position="39"/>
        <end position="59"/>
    </location>
</feature>
<dbReference type="InterPro" id="IPR013635">
    <property type="entry name" value="Ice2"/>
</dbReference>
<evidence type="ECO:0000313" key="3">
    <source>
        <dbReference type="Proteomes" id="UP000076738"/>
    </source>
</evidence>
<dbReference type="EMBL" id="KV417285">
    <property type="protein sequence ID" value="KZO96312.1"/>
    <property type="molecule type" value="Genomic_DNA"/>
</dbReference>
<feature type="transmembrane region" description="Helical" evidence="1">
    <location>
        <begin position="142"/>
        <end position="164"/>
    </location>
</feature>
<feature type="transmembrane region" description="Helical" evidence="1">
    <location>
        <begin position="107"/>
        <end position="130"/>
    </location>
</feature>
<dbReference type="Pfam" id="PF08426">
    <property type="entry name" value="ICE2"/>
    <property type="match status" value="2"/>
</dbReference>
<organism evidence="2 3">
    <name type="scientific">Calocera viscosa (strain TUFC12733)</name>
    <dbReference type="NCBI Taxonomy" id="1330018"/>
    <lineage>
        <taxon>Eukaryota</taxon>
        <taxon>Fungi</taxon>
        <taxon>Dikarya</taxon>
        <taxon>Basidiomycota</taxon>
        <taxon>Agaricomycotina</taxon>
        <taxon>Dacrymycetes</taxon>
        <taxon>Dacrymycetales</taxon>
        <taxon>Dacrymycetaceae</taxon>
        <taxon>Calocera</taxon>
    </lineage>
</organism>
<dbReference type="PANTHER" id="PTHR31726">
    <property type="entry name" value="PROTEIN ICE2"/>
    <property type="match status" value="1"/>
</dbReference>
<dbReference type="Proteomes" id="UP000076738">
    <property type="component" value="Unassembled WGS sequence"/>
</dbReference>
<feature type="transmembrane region" description="Helical" evidence="1">
    <location>
        <begin position="6"/>
        <end position="27"/>
    </location>
</feature>
<name>A0A167M414_CALVF</name>
<dbReference type="GO" id="GO:0000921">
    <property type="term" value="P:septin ring assembly"/>
    <property type="evidence" value="ECO:0007669"/>
    <property type="project" value="TreeGrafter"/>
</dbReference>
<evidence type="ECO:0008006" key="4">
    <source>
        <dbReference type="Google" id="ProtNLM"/>
    </source>
</evidence>
<dbReference type="AlphaFoldDB" id="A0A167M414"/>
<dbReference type="GO" id="GO:0048309">
    <property type="term" value="P:endoplasmic reticulum inheritance"/>
    <property type="evidence" value="ECO:0007669"/>
    <property type="project" value="TreeGrafter"/>
</dbReference>
<keyword evidence="1" id="KW-0812">Transmembrane</keyword>
<dbReference type="GO" id="GO:0032541">
    <property type="term" value="C:cortical endoplasmic reticulum"/>
    <property type="evidence" value="ECO:0007669"/>
    <property type="project" value="TreeGrafter"/>
</dbReference>
<dbReference type="STRING" id="1330018.A0A167M414"/>
<keyword evidence="1" id="KW-0472">Membrane</keyword>
<feature type="transmembrane region" description="Helical" evidence="1">
    <location>
        <begin position="65"/>
        <end position="86"/>
    </location>
</feature>
<reference evidence="2 3" key="1">
    <citation type="journal article" date="2016" name="Mol. Biol. Evol.">
        <title>Comparative Genomics of Early-Diverging Mushroom-Forming Fungi Provides Insights into the Origins of Lignocellulose Decay Capabilities.</title>
        <authorList>
            <person name="Nagy L.G."/>
            <person name="Riley R."/>
            <person name="Tritt A."/>
            <person name="Adam C."/>
            <person name="Daum C."/>
            <person name="Floudas D."/>
            <person name="Sun H."/>
            <person name="Yadav J.S."/>
            <person name="Pangilinan J."/>
            <person name="Larsson K.H."/>
            <person name="Matsuura K."/>
            <person name="Barry K."/>
            <person name="Labutti K."/>
            <person name="Kuo R."/>
            <person name="Ohm R.A."/>
            <person name="Bhattacharya S.S."/>
            <person name="Shirouzu T."/>
            <person name="Yoshinaga Y."/>
            <person name="Martin F.M."/>
            <person name="Grigoriev I.V."/>
            <person name="Hibbett D.S."/>
        </authorList>
    </citation>
    <scope>NUCLEOTIDE SEQUENCE [LARGE SCALE GENOMIC DNA]</scope>
    <source>
        <strain evidence="2 3">TUFC12733</strain>
    </source>
</reference>
<dbReference type="PANTHER" id="PTHR31726:SF2">
    <property type="entry name" value="PROTEIN ICE2"/>
    <property type="match status" value="1"/>
</dbReference>
<proteinExistence type="predicted"/>
<dbReference type="GO" id="GO:0005789">
    <property type="term" value="C:endoplasmic reticulum membrane"/>
    <property type="evidence" value="ECO:0007669"/>
    <property type="project" value="TreeGrafter"/>
</dbReference>
<evidence type="ECO:0000256" key="1">
    <source>
        <dbReference type="SAM" id="Phobius"/>
    </source>
</evidence>
<feature type="transmembrane region" description="Helical" evidence="1">
    <location>
        <begin position="310"/>
        <end position="332"/>
    </location>
</feature>
<gene>
    <name evidence="2" type="ORF">CALVIDRAFT_564179</name>
</gene>
<keyword evidence="3" id="KW-1185">Reference proteome</keyword>
<feature type="transmembrane region" description="Helical" evidence="1">
    <location>
        <begin position="176"/>
        <end position="196"/>
    </location>
</feature>